<evidence type="ECO:0000313" key="3">
    <source>
        <dbReference type="EMBL" id="ABA89188.1"/>
    </source>
</evidence>
<dbReference type="EMBL" id="CP000142">
    <property type="protein sequence ID" value="ABA89188.1"/>
    <property type="molecule type" value="Genomic_DNA"/>
</dbReference>
<gene>
    <name evidence="3" type="ordered locus">Pcar_1947</name>
</gene>
<evidence type="ECO:0000256" key="2">
    <source>
        <dbReference type="SAM" id="Phobius"/>
    </source>
</evidence>
<keyword evidence="1" id="KW-1134">Transmembrane beta strand</keyword>
<comment type="subcellular location">
    <subcellularLocation>
        <location evidence="1">Cell outer membrane</location>
        <topology evidence="1">Multi-pass membrane protein</topology>
    </subcellularLocation>
</comment>
<dbReference type="eggNOG" id="COG4771">
    <property type="taxonomic scope" value="Bacteria"/>
</dbReference>
<name>Q3A369_SYNC1</name>
<accession>Q3A369</accession>
<dbReference type="GO" id="GO:0009279">
    <property type="term" value="C:cell outer membrane"/>
    <property type="evidence" value="ECO:0007669"/>
    <property type="project" value="UniProtKB-SubCell"/>
</dbReference>
<evidence type="ECO:0008006" key="5">
    <source>
        <dbReference type="Google" id="ProtNLM"/>
    </source>
</evidence>
<comment type="similarity">
    <text evidence="1">Belongs to the TonB-dependent receptor family.</text>
</comment>
<feature type="transmembrane region" description="Helical" evidence="2">
    <location>
        <begin position="12"/>
        <end position="31"/>
    </location>
</feature>
<sequence>MAHRRIKYAQKLIKLSQVFVFSGFAVNYMLFYDKTHRLKDVLKSASEKHAMKLLTYIDLLGPRRKEKRAARSRHRLLIGLLLLAMLLLPQTGQQDSFGLVCASEIDLTAKNTDPDDSDSTVLAPVTVHGRREPLTTASKTIDRTIIDSFPSGNNSINEILSFLPDIQFSETSNLSTQGGEILPAAVSIAGGKGFENNFIIDGLSNNSMLDPDADDPLAVNNVPGHAQQIFLDASLVDEITLYDSNVPASYGDFKGGVVHARTIEPDDEFGGNFFYRTTRAAWTKFHIAPSQKDDFENSGKHTSQPKFEKHQAGFDIHLPIRSHLRLLAGYRLQLSTIPLQHLGETRNQRRRNETFLVKLATEPTALSKLNLSWTYSPYQGRYFKKDYKNSDLTILGGAYMVNADFHTALPFADLHLQAGYTEGENSREGPDHMILTQNPDNSWEREGFTGDIDNTQQSVQCKTELALHQLSTGSVSHDINLGFDFQHIRGTSKRDETSYLYTFYKNGTARRTVYAKHRAEAVLRQYNFYSEDILRYHRLELRPGLRISYDDFMQNLNLAPRLAAALDIFGNGRTVLIGGVNRYYANTLLTYKLRQEMPTTYYETRLDGGEWTFTKTYSTTTDFQTLKTPYADEYVIGLEQRIFGGKATFKYVRRDGKDEFAKTAGDRQPDGLWHYTLNNNGSSRHESYRLSWERHWQNHSLSINGTYQETTSSNESYEDILEDDDLDEDIWYNGKVLSKSQLPRKDFNRPWLVSLLYVGKFPYGITFSSLLKYRSGYQTLSKTGAVHEDLGIPIYEKVRYGGAVTVNCSLGWGIRVWNRQQLHLSLDILNLLDKKSVAGESQDSYELGRQFWLSAKYSF</sequence>
<dbReference type="PROSITE" id="PS52016">
    <property type="entry name" value="TONB_DEPENDENT_REC_3"/>
    <property type="match status" value="1"/>
</dbReference>
<reference evidence="4" key="1">
    <citation type="submission" date="2005-10" db="EMBL/GenBank/DDBJ databases">
        <title>Complete sequence of Pelobacter carbinolicus DSM 2380.</title>
        <authorList>
            <person name="Copeland A."/>
            <person name="Lucas S."/>
            <person name="Lapidus A."/>
            <person name="Barry K."/>
            <person name="Detter J.C."/>
            <person name="Glavina T."/>
            <person name="Hammon N."/>
            <person name="Israni S."/>
            <person name="Pitluck S."/>
            <person name="Chertkov O."/>
            <person name="Schmutz J."/>
            <person name="Larimer F."/>
            <person name="Land M."/>
            <person name="Kyrpides N."/>
            <person name="Ivanova N."/>
            <person name="Richardson P."/>
        </authorList>
    </citation>
    <scope>NUCLEOTIDE SEQUENCE [LARGE SCALE GENOMIC DNA]</scope>
    <source>
        <strain evidence="4">DSM 2380 / NBRC 103641 / GraBd1</strain>
    </source>
</reference>
<evidence type="ECO:0000256" key="1">
    <source>
        <dbReference type="PROSITE-ProRule" id="PRU01360"/>
    </source>
</evidence>
<organism evidence="3 4">
    <name type="scientific">Syntrophotalea carbinolica (strain DSM 2380 / NBRC 103641 / GraBd1)</name>
    <name type="common">Pelobacter carbinolicus</name>
    <dbReference type="NCBI Taxonomy" id="338963"/>
    <lineage>
        <taxon>Bacteria</taxon>
        <taxon>Pseudomonadati</taxon>
        <taxon>Thermodesulfobacteriota</taxon>
        <taxon>Desulfuromonadia</taxon>
        <taxon>Desulfuromonadales</taxon>
        <taxon>Syntrophotaleaceae</taxon>
        <taxon>Syntrophotalea</taxon>
    </lineage>
</organism>
<evidence type="ECO:0000313" key="4">
    <source>
        <dbReference type="Proteomes" id="UP000002534"/>
    </source>
</evidence>
<keyword evidence="2" id="KW-1133">Transmembrane helix</keyword>
<keyword evidence="4" id="KW-1185">Reference proteome</keyword>
<protein>
    <recommendedName>
        <fullName evidence="5">TonB-dependent receptor plug domain-containing protein</fullName>
    </recommendedName>
</protein>
<dbReference type="HOGENOM" id="CLU_012991_0_0_7"/>
<reference evidence="3 4" key="2">
    <citation type="journal article" date="2012" name="BMC Genomics">
        <title>The genome of Pelobacter carbinolicus reveals surprising metabolic capabilities and physiological features.</title>
        <authorList>
            <person name="Aklujkar M."/>
            <person name="Haveman S.A."/>
            <person name="Didonato R.Jr."/>
            <person name="Chertkov O."/>
            <person name="Han C.S."/>
            <person name="Land M.L."/>
            <person name="Brown P."/>
            <person name="Lovley D.R."/>
        </authorList>
    </citation>
    <scope>NUCLEOTIDE SEQUENCE [LARGE SCALE GENOMIC DNA]</scope>
    <source>
        <strain evidence="4">DSM 2380 / NBRC 103641 / GraBd1</strain>
    </source>
</reference>
<dbReference type="AlphaFoldDB" id="Q3A369"/>
<dbReference type="SUPFAM" id="SSF56935">
    <property type="entry name" value="Porins"/>
    <property type="match status" value="1"/>
</dbReference>
<dbReference type="InterPro" id="IPR039426">
    <property type="entry name" value="TonB-dep_rcpt-like"/>
</dbReference>
<dbReference type="InterPro" id="IPR010917">
    <property type="entry name" value="TonB_rcpt_CS"/>
</dbReference>
<dbReference type="PROSITE" id="PS01156">
    <property type="entry name" value="TONB_DEPENDENT_REC_2"/>
    <property type="match status" value="1"/>
</dbReference>
<keyword evidence="1 2" id="KW-0472">Membrane</keyword>
<dbReference type="Proteomes" id="UP000002534">
    <property type="component" value="Chromosome"/>
</dbReference>
<keyword evidence="1" id="KW-0998">Cell outer membrane</keyword>
<keyword evidence="1" id="KW-0813">Transport</keyword>
<proteinExistence type="inferred from homology"/>
<keyword evidence="1 2" id="KW-0812">Transmembrane</keyword>
<dbReference type="STRING" id="338963.Pcar_1947"/>
<dbReference type="KEGG" id="pca:Pcar_1947"/>